<reference evidence="2" key="1">
    <citation type="submission" date="2016-10" db="EMBL/GenBank/DDBJ databases">
        <authorList>
            <person name="Varghese N."/>
            <person name="Submissions S."/>
        </authorList>
    </citation>
    <scope>NUCLEOTIDE SEQUENCE [LARGE SCALE GENOMIC DNA]</scope>
    <source>
        <strain evidence="2">LMG 24016</strain>
    </source>
</reference>
<evidence type="ECO:0000313" key="1">
    <source>
        <dbReference type="EMBL" id="SFI12085.1"/>
    </source>
</evidence>
<dbReference type="STRING" id="425504.SAMN05216206_1519"/>
<sequence length="76" mass="8504">MQREEIKTKQAQGASFDTHIIANPANPREWIVLLKKGAGTSFFLVDQQEQVESFADLNGLIEELRLLGIKGAEIHL</sequence>
<dbReference type="EMBL" id="FOQL01000001">
    <property type="protein sequence ID" value="SFI12085.1"/>
    <property type="molecule type" value="Genomic_DNA"/>
</dbReference>
<gene>
    <name evidence="1" type="ORF">SAMN05216206_1519</name>
</gene>
<dbReference type="RefSeq" id="WP_090240988.1">
    <property type="nucleotide sequence ID" value="NZ_CAXBNE010000007.1"/>
</dbReference>
<accession>A0A1I3FLI0</accession>
<protein>
    <submittedName>
        <fullName evidence="1">Uncharacterized protein</fullName>
    </submittedName>
</protein>
<keyword evidence="2" id="KW-1185">Reference proteome</keyword>
<dbReference type="Proteomes" id="UP000243606">
    <property type="component" value="Unassembled WGS sequence"/>
</dbReference>
<name>A0A1I3FLI0_9PSED</name>
<dbReference type="AlphaFoldDB" id="A0A1I3FLI0"/>
<evidence type="ECO:0000313" key="2">
    <source>
        <dbReference type="Proteomes" id="UP000243606"/>
    </source>
</evidence>
<proteinExistence type="predicted"/>
<organism evidence="1 2">
    <name type="scientific">Pseudomonas guineae</name>
    <dbReference type="NCBI Taxonomy" id="425504"/>
    <lineage>
        <taxon>Bacteria</taxon>
        <taxon>Pseudomonadati</taxon>
        <taxon>Pseudomonadota</taxon>
        <taxon>Gammaproteobacteria</taxon>
        <taxon>Pseudomonadales</taxon>
        <taxon>Pseudomonadaceae</taxon>
        <taxon>Pseudomonas</taxon>
    </lineage>
</organism>
<dbReference type="OrthoDB" id="6941664at2"/>